<sequence length="56" mass="6859">MSDICKDREALRPKYEQFVQTERGKEWKHFWQSQTGSERSGDFGDYLYDFYPEMLQ</sequence>
<name>A0A8S5NJI2_9CAUD</name>
<reference evidence="1" key="1">
    <citation type="journal article" date="2021" name="Proc. Natl. Acad. Sci. U.S.A.">
        <title>A Catalog of Tens of Thousands of Viruses from Human Metagenomes Reveals Hidden Associations with Chronic Diseases.</title>
        <authorList>
            <person name="Tisza M.J."/>
            <person name="Buck C.B."/>
        </authorList>
    </citation>
    <scope>NUCLEOTIDE SEQUENCE</scope>
    <source>
        <strain evidence="1">CttFh17</strain>
    </source>
</reference>
<evidence type="ECO:0000313" key="1">
    <source>
        <dbReference type="EMBL" id="DAD94450.1"/>
    </source>
</evidence>
<dbReference type="EMBL" id="BK015176">
    <property type="protein sequence ID" value="DAD94450.1"/>
    <property type="molecule type" value="Genomic_DNA"/>
</dbReference>
<protein>
    <submittedName>
        <fullName evidence="1">Uncharacterized protein</fullName>
    </submittedName>
</protein>
<proteinExistence type="predicted"/>
<organism evidence="1">
    <name type="scientific">Siphoviridae sp. cttFh17</name>
    <dbReference type="NCBI Taxonomy" id="2826491"/>
    <lineage>
        <taxon>Viruses</taxon>
        <taxon>Duplodnaviria</taxon>
        <taxon>Heunggongvirae</taxon>
        <taxon>Uroviricota</taxon>
        <taxon>Caudoviricetes</taxon>
    </lineage>
</organism>
<accession>A0A8S5NJI2</accession>